<feature type="transmembrane region" description="Helical" evidence="8">
    <location>
        <begin position="196"/>
        <end position="216"/>
    </location>
</feature>
<comment type="caution">
    <text evidence="10">The sequence shown here is derived from an EMBL/GenBank/DDBJ whole genome shotgun (WGS) entry which is preliminary data.</text>
</comment>
<dbReference type="CDD" id="cd17321">
    <property type="entry name" value="MFS_MMR_MDR_like"/>
    <property type="match status" value="1"/>
</dbReference>
<evidence type="ECO:0000256" key="5">
    <source>
        <dbReference type="ARBA" id="ARBA00022989"/>
    </source>
</evidence>
<dbReference type="GO" id="GO:0005886">
    <property type="term" value="C:plasma membrane"/>
    <property type="evidence" value="ECO:0007669"/>
    <property type="project" value="UniProtKB-SubCell"/>
</dbReference>
<feature type="transmembrane region" description="Helical" evidence="8">
    <location>
        <begin position="296"/>
        <end position="319"/>
    </location>
</feature>
<feature type="transmembrane region" description="Helical" evidence="8">
    <location>
        <begin position="356"/>
        <end position="383"/>
    </location>
</feature>
<dbReference type="InterPro" id="IPR011701">
    <property type="entry name" value="MFS"/>
</dbReference>
<feature type="transmembrane region" description="Helical" evidence="8">
    <location>
        <begin position="395"/>
        <end position="416"/>
    </location>
</feature>
<feature type="transmembrane region" description="Helical" evidence="8">
    <location>
        <begin position="100"/>
        <end position="122"/>
    </location>
</feature>
<feature type="compositionally biased region" description="Pro residues" evidence="7">
    <location>
        <begin position="477"/>
        <end position="490"/>
    </location>
</feature>
<keyword evidence="11" id="KW-1185">Reference proteome</keyword>
<evidence type="ECO:0000313" key="11">
    <source>
        <dbReference type="Proteomes" id="UP000238083"/>
    </source>
</evidence>
<dbReference type="Gene3D" id="1.20.1250.20">
    <property type="entry name" value="MFS general substrate transporter like domains"/>
    <property type="match status" value="1"/>
</dbReference>
<dbReference type="InterPro" id="IPR036259">
    <property type="entry name" value="MFS_trans_sf"/>
</dbReference>
<keyword evidence="2" id="KW-0813">Transport</keyword>
<dbReference type="RefSeq" id="WP_106209334.1">
    <property type="nucleotide sequence ID" value="NZ_PVZF01000003.1"/>
</dbReference>
<dbReference type="OrthoDB" id="102502at2"/>
<evidence type="ECO:0000256" key="2">
    <source>
        <dbReference type="ARBA" id="ARBA00022448"/>
    </source>
</evidence>
<dbReference type="PANTHER" id="PTHR42718:SF46">
    <property type="entry name" value="BLR6921 PROTEIN"/>
    <property type="match status" value="1"/>
</dbReference>
<feature type="transmembrane region" description="Helical" evidence="8">
    <location>
        <begin position="75"/>
        <end position="94"/>
    </location>
</feature>
<feature type="transmembrane region" description="Helical" evidence="8">
    <location>
        <begin position="331"/>
        <end position="350"/>
    </location>
</feature>
<dbReference type="SUPFAM" id="SSF103473">
    <property type="entry name" value="MFS general substrate transporter"/>
    <property type="match status" value="1"/>
</dbReference>
<feature type="transmembrane region" description="Helical" evidence="8">
    <location>
        <begin position="449"/>
        <end position="468"/>
    </location>
</feature>
<dbReference type="PROSITE" id="PS00216">
    <property type="entry name" value="SUGAR_TRANSPORT_1"/>
    <property type="match status" value="1"/>
</dbReference>
<evidence type="ECO:0000256" key="4">
    <source>
        <dbReference type="ARBA" id="ARBA00022692"/>
    </source>
</evidence>
<name>A0A2T0R729_9ACTN</name>
<keyword evidence="5 8" id="KW-1133">Transmembrane helix</keyword>
<dbReference type="PROSITE" id="PS50850">
    <property type="entry name" value="MFS"/>
    <property type="match status" value="1"/>
</dbReference>
<proteinExistence type="predicted"/>
<dbReference type="PANTHER" id="PTHR42718">
    <property type="entry name" value="MAJOR FACILITATOR SUPERFAMILY MULTIDRUG TRANSPORTER MFSC"/>
    <property type="match status" value="1"/>
</dbReference>
<accession>A0A2T0R729</accession>
<evidence type="ECO:0000259" key="9">
    <source>
        <dbReference type="PROSITE" id="PS50850"/>
    </source>
</evidence>
<feature type="region of interest" description="Disordered" evidence="7">
    <location>
        <begin position="477"/>
        <end position="498"/>
    </location>
</feature>
<feature type="transmembrane region" description="Helical" evidence="8">
    <location>
        <begin position="228"/>
        <end position="247"/>
    </location>
</feature>
<dbReference type="EMBL" id="PVZF01000003">
    <property type="protein sequence ID" value="PRY16975.1"/>
    <property type="molecule type" value="Genomic_DNA"/>
</dbReference>
<reference evidence="10 11" key="1">
    <citation type="submission" date="2018-03" db="EMBL/GenBank/DDBJ databases">
        <title>Genomic Encyclopedia of Archaeal and Bacterial Type Strains, Phase II (KMG-II): from individual species to whole genera.</title>
        <authorList>
            <person name="Goeker M."/>
        </authorList>
    </citation>
    <scope>NUCLEOTIDE SEQUENCE [LARGE SCALE GENOMIC DNA]</scope>
    <source>
        <strain evidence="10 11">DSM 19711</strain>
    </source>
</reference>
<keyword evidence="4 8" id="KW-0812">Transmembrane</keyword>
<comment type="subcellular location">
    <subcellularLocation>
        <location evidence="1">Cell membrane</location>
        <topology evidence="1">Multi-pass membrane protein</topology>
    </subcellularLocation>
</comment>
<dbReference type="GO" id="GO:0022857">
    <property type="term" value="F:transmembrane transporter activity"/>
    <property type="evidence" value="ECO:0007669"/>
    <property type="project" value="InterPro"/>
</dbReference>
<dbReference type="Pfam" id="PF07690">
    <property type="entry name" value="MFS_1"/>
    <property type="match status" value="1"/>
</dbReference>
<dbReference type="AlphaFoldDB" id="A0A2T0R729"/>
<feature type="domain" description="Major facilitator superfamily (MFS) profile" evidence="9">
    <location>
        <begin position="9"/>
        <end position="472"/>
    </location>
</feature>
<keyword evidence="6 8" id="KW-0472">Membrane</keyword>
<dbReference type="InterPro" id="IPR005829">
    <property type="entry name" value="Sugar_transporter_CS"/>
</dbReference>
<sequence length="498" mass="50230">MSRRNPWTVFSATSTGVVAVFLNTSGVNVALPTIARELGASAAQSSWVLLSYMLVTTALILAIGRLADIVGRRPLYLGGYVLFTLATAACALAPGPELLIAARTVQAVGAAALVTNTTALLTDTFPPGSLGRGLGLNATVAAVTQALGPLAGGAATSWWGWRGTFLVTLPICVAGLVWSLLVIPRGPAATGPRERFDGTGAVLSTAALAATLLALSPDVLTAMGFPRAGPVLGGAALLLWAVFVAWLRRSRSPLVDLGVLLHRLRAPLYAAVLLNAAAQYAVVVLASLVLQSTGRVGALAAGLLVSPLAVGTTAGAVVAAQLVGRFPARTLVTVGSSAVLAGTVLLAVVLTPDGTYWPVFAGLLAVGFGTGLFMTPGTSLLMLTVPADRRGVANGVRSALQNVGFLLSTAVGLGLATRELTGADRADAYAGALRAAPQVLGAFSGGVRTAMVVLSLLALGALLACLALPARRPAPLTPPADAPANPPTTPPVVEENVP</sequence>
<evidence type="ECO:0000256" key="1">
    <source>
        <dbReference type="ARBA" id="ARBA00004651"/>
    </source>
</evidence>
<evidence type="ECO:0000313" key="10">
    <source>
        <dbReference type="EMBL" id="PRY16975.1"/>
    </source>
</evidence>
<evidence type="ECO:0000256" key="6">
    <source>
        <dbReference type="ARBA" id="ARBA00023136"/>
    </source>
</evidence>
<organism evidence="10 11">
    <name type="scientific">Kineococcus rhizosphaerae</name>
    <dbReference type="NCBI Taxonomy" id="559628"/>
    <lineage>
        <taxon>Bacteria</taxon>
        <taxon>Bacillati</taxon>
        <taxon>Actinomycetota</taxon>
        <taxon>Actinomycetes</taxon>
        <taxon>Kineosporiales</taxon>
        <taxon>Kineosporiaceae</taxon>
        <taxon>Kineococcus</taxon>
    </lineage>
</organism>
<dbReference type="InterPro" id="IPR020846">
    <property type="entry name" value="MFS_dom"/>
</dbReference>
<keyword evidence="3" id="KW-1003">Cell membrane</keyword>
<feature type="transmembrane region" description="Helical" evidence="8">
    <location>
        <begin position="165"/>
        <end position="184"/>
    </location>
</feature>
<dbReference type="Gene3D" id="1.20.1720.10">
    <property type="entry name" value="Multidrug resistance protein D"/>
    <property type="match status" value="1"/>
</dbReference>
<protein>
    <submittedName>
        <fullName evidence="10">EmrB/QacA subfamily drug resistance transporter</fullName>
    </submittedName>
</protein>
<gene>
    <name evidence="10" type="ORF">CLV37_103410</name>
</gene>
<evidence type="ECO:0000256" key="7">
    <source>
        <dbReference type="SAM" id="MobiDB-lite"/>
    </source>
</evidence>
<dbReference type="Proteomes" id="UP000238083">
    <property type="component" value="Unassembled WGS sequence"/>
</dbReference>
<feature type="transmembrane region" description="Helical" evidence="8">
    <location>
        <begin position="46"/>
        <end position="63"/>
    </location>
</feature>
<evidence type="ECO:0000256" key="8">
    <source>
        <dbReference type="SAM" id="Phobius"/>
    </source>
</evidence>
<evidence type="ECO:0000256" key="3">
    <source>
        <dbReference type="ARBA" id="ARBA00022475"/>
    </source>
</evidence>
<feature type="transmembrane region" description="Helical" evidence="8">
    <location>
        <begin position="268"/>
        <end position="290"/>
    </location>
</feature>
<feature type="transmembrane region" description="Helical" evidence="8">
    <location>
        <begin position="134"/>
        <end position="159"/>
    </location>
</feature>